<evidence type="ECO:0000313" key="3">
    <source>
        <dbReference type="Proteomes" id="UP001501470"/>
    </source>
</evidence>
<sequence>MAVLTLAAVNDDLRLDPPPAAVRQAFWLAAIGLLLILAKTVAGATLLAGFDDTYQAIKPSNPFDVGDEVADAIELRLTVAVLLGAALTPLLGLATAAVARRADTSRGLVGVLALVAGGALVLGVVFSPENAASPFDAASLAWLETLIPAWFQTLSSVAVFGVVLLFGVAFLRMGRPAAAGYYQDYDPDARWGGYGSWLDLLRRG</sequence>
<proteinExistence type="predicted"/>
<keyword evidence="3" id="KW-1185">Reference proteome</keyword>
<name>A0ABN2AZN4_9ACTN</name>
<gene>
    <name evidence="2" type="ORF">GCM10009827_055430</name>
</gene>
<accession>A0ABN2AZN4</accession>
<feature type="transmembrane region" description="Helical" evidence="1">
    <location>
        <begin position="25"/>
        <end position="50"/>
    </location>
</feature>
<evidence type="ECO:0000313" key="2">
    <source>
        <dbReference type="EMBL" id="GAA1530673.1"/>
    </source>
</evidence>
<feature type="transmembrane region" description="Helical" evidence="1">
    <location>
        <begin position="147"/>
        <end position="171"/>
    </location>
</feature>
<keyword evidence="1" id="KW-0812">Transmembrane</keyword>
<dbReference type="EMBL" id="BAAAQD010000011">
    <property type="protein sequence ID" value="GAA1530673.1"/>
    <property type="molecule type" value="Genomic_DNA"/>
</dbReference>
<protein>
    <submittedName>
        <fullName evidence="2">Uncharacterized protein</fullName>
    </submittedName>
</protein>
<evidence type="ECO:0000256" key="1">
    <source>
        <dbReference type="SAM" id="Phobius"/>
    </source>
</evidence>
<feature type="transmembrane region" description="Helical" evidence="1">
    <location>
        <begin position="77"/>
        <end position="99"/>
    </location>
</feature>
<reference evidence="2 3" key="1">
    <citation type="journal article" date="2019" name="Int. J. Syst. Evol. Microbiol.">
        <title>The Global Catalogue of Microorganisms (GCM) 10K type strain sequencing project: providing services to taxonomists for standard genome sequencing and annotation.</title>
        <authorList>
            <consortium name="The Broad Institute Genomics Platform"/>
            <consortium name="The Broad Institute Genome Sequencing Center for Infectious Disease"/>
            <person name="Wu L."/>
            <person name="Ma J."/>
        </authorList>
    </citation>
    <scope>NUCLEOTIDE SEQUENCE [LARGE SCALE GENOMIC DNA]</scope>
    <source>
        <strain evidence="2 3">JCM 15933</strain>
    </source>
</reference>
<keyword evidence="1" id="KW-1133">Transmembrane helix</keyword>
<keyword evidence="1" id="KW-0472">Membrane</keyword>
<dbReference type="Proteomes" id="UP001501470">
    <property type="component" value="Unassembled WGS sequence"/>
</dbReference>
<organism evidence="2 3">
    <name type="scientific">Dactylosporangium maewongense</name>
    <dbReference type="NCBI Taxonomy" id="634393"/>
    <lineage>
        <taxon>Bacteria</taxon>
        <taxon>Bacillati</taxon>
        <taxon>Actinomycetota</taxon>
        <taxon>Actinomycetes</taxon>
        <taxon>Micromonosporales</taxon>
        <taxon>Micromonosporaceae</taxon>
        <taxon>Dactylosporangium</taxon>
    </lineage>
</organism>
<comment type="caution">
    <text evidence="2">The sequence shown here is derived from an EMBL/GenBank/DDBJ whole genome shotgun (WGS) entry which is preliminary data.</text>
</comment>
<feature type="transmembrane region" description="Helical" evidence="1">
    <location>
        <begin position="108"/>
        <end position="127"/>
    </location>
</feature>